<comment type="caution">
    <text evidence="1">The sequence shown here is derived from an EMBL/GenBank/DDBJ whole genome shotgun (WGS) entry which is preliminary data.</text>
</comment>
<evidence type="ECO:0000313" key="1">
    <source>
        <dbReference type="EMBL" id="KAJ2899975.1"/>
    </source>
</evidence>
<dbReference type="EMBL" id="JAKWBI020000183">
    <property type="protein sequence ID" value="KAJ2899975.1"/>
    <property type="molecule type" value="Genomic_DNA"/>
</dbReference>
<reference evidence="1" key="1">
    <citation type="submission" date="2022-07" db="EMBL/GenBank/DDBJ databases">
        <title>Draft genome sequence of Zalerion maritima ATCC 34329, a (micro)plastics degrading marine fungus.</title>
        <authorList>
            <person name="Paco A."/>
            <person name="Goncalves M.F.M."/>
            <person name="Rocha-Santos T.A.P."/>
            <person name="Alves A."/>
        </authorList>
    </citation>
    <scope>NUCLEOTIDE SEQUENCE</scope>
    <source>
        <strain evidence="1">ATCC 34329</strain>
    </source>
</reference>
<organism evidence="1 2">
    <name type="scientific">Zalerion maritima</name>
    <dbReference type="NCBI Taxonomy" id="339359"/>
    <lineage>
        <taxon>Eukaryota</taxon>
        <taxon>Fungi</taxon>
        <taxon>Dikarya</taxon>
        <taxon>Ascomycota</taxon>
        <taxon>Pezizomycotina</taxon>
        <taxon>Sordariomycetes</taxon>
        <taxon>Lulworthiomycetidae</taxon>
        <taxon>Lulworthiales</taxon>
        <taxon>Lulworthiaceae</taxon>
        <taxon>Zalerion</taxon>
    </lineage>
</organism>
<proteinExistence type="predicted"/>
<evidence type="ECO:0008006" key="3">
    <source>
        <dbReference type="Google" id="ProtNLM"/>
    </source>
</evidence>
<evidence type="ECO:0000313" key="2">
    <source>
        <dbReference type="Proteomes" id="UP001201980"/>
    </source>
</evidence>
<accession>A0AAD5WS97</accession>
<keyword evidence="2" id="KW-1185">Reference proteome</keyword>
<dbReference type="AlphaFoldDB" id="A0AAD5WS97"/>
<gene>
    <name evidence="1" type="ORF">MKZ38_002694</name>
</gene>
<sequence>MTKGFCREIVLVVGSKEHGMEFGVDIFSLLLCHLAGSAASFSSSFENSCTSQTLAAFRPYRLYASSASSSGAMVALIVASQTSSVYPETGLDAIFQECDSDACINGITVVYQDSKQVLKMVSGSDMAATYNVWQGVTAKSAIFLCMPGADKNFPRVFADQSNTVQELAWGDGGARVGGICLHDQPTYQVGGASYGADRAQNRVFIGALNESGMVSALYWNEVSWTIGAAPEISDWGDSGNYNFVSVSMNDNMMFYDLTDDGTIHQFLVDRSVPSSWSYQGEVTVPTK</sequence>
<name>A0AAD5WS97_9PEZI</name>
<dbReference type="Proteomes" id="UP001201980">
    <property type="component" value="Unassembled WGS sequence"/>
</dbReference>
<protein>
    <recommendedName>
        <fullName evidence="3">Fucose-specific lectin</fullName>
    </recommendedName>
</protein>